<evidence type="ECO:0000313" key="2">
    <source>
        <dbReference type="Proteomes" id="UP000262969"/>
    </source>
</evidence>
<gene>
    <name evidence="1" type="ORF">DHW61_05855</name>
</gene>
<organism evidence="1 2">
    <name type="scientific">Lachnoclostridium phytofermentans</name>
    <dbReference type="NCBI Taxonomy" id="66219"/>
    <lineage>
        <taxon>Bacteria</taxon>
        <taxon>Bacillati</taxon>
        <taxon>Bacillota</taxon>
        <taxon>Clostridia</taxon>
        <taxon>Lachnospirales</taxon>
        <taxon>Lachnospiraceae</taxon>
    </lineage>
</organism>
<sequence>MEIKVNQVQQINQTEVKAPVPNGDDSFRFTLISNI</sequence>
<accession>A0A3D2X463</accession>
<evidence type="ECO:0000313" key="1">
    <source>
        <dbReference type="EMBL" id="HCL01931.1"/>
    </source>
</evidence>
<reference evidence="1 2" key="1">
    <citation type="journal article" date="2018" name="Nat. Biotechnol.">
        <title>A standardized bacterial taxonomy based on genome phylogeny substantially revises the tree of life.</title>
        <authorList>
            <person name="Parks D.H."/>
            <person name="Chuvochina M."/>
            <person name="Waite D.W."/>
            <person name="Rinke C."/>
            <person name="Skarshewski A."/>
            <person name="Chaumeil P.A."/>
            <person name="Hugenholtz P."/>
        </authorList>
    </citation>
    <scope>NUCLEOTIDE SEQUENCE [LARGE SCALE GENOMIC DNA]</scope>
    <source>
        <strain evidence="1">UBA11728</strain>
    </source>
</reference>
<feature type="non-terminal residue" evidence="1">
    <location>
        <position position="35"/>
    </location>
</feature>
<proteinExistence type="predicted"/>
<name>A0A3D2X463_9FIRM</name>
<dbReference type="EMBL" id="DPVV01000199">
    <property type="protein sequence ID" value="HCL01931.1"/>
    <property type="molecule type" value="Genomic_DNA"/>
</dbReference>
<dbReference type="AlphaFoldDB" id="A0A3D2X463"/>
<dbReference type="Proteomes" id="UP000262969">
    <property type="component" value="Unassembled WGS sequence"/>
</dbReference>
<protein>
    <submittedName>
        <fullName evidence="1">DUF327 domain-containing protein</fullName>
    </submittedName>
</protein>
<comment type="caution">
    <text evidence="1">The sequence shown here is derived from an EMBL/GenBank/DDBJ whole genome shotgun (WGS) entry which is preliminary data.</text>
</comment>